<dbReference type="InterPro" id="IPR013408">
    <property type="entry name" value="Cas10/Csm1"/>
</dbReference>
<reference evidence="19 20" key="1">
    <citation type="submission" date="2015-03" db="EMBL/GenBank/DDBJ databases">
        <authorList>
            <consortium name="Pathogen Informatics"/>
        </authorList>
    </citation>
    <scope>NUCLEOTIDE SEQUENCE [LARGE SCALE GENOMIC DNA]</scope>
    <source>
        <strain evidence="15 19">G09901357</strain>
        <strain evidence="17 20">P00601463</strain>
    </source>
</reference>
<evidence type="ECO:0000313" key="15">
    <source>
        <dbReference type="EMBL" id="CFE39032.1"/>
    </source>
</evidence>
<dbReference type="InterPro" id="IPR043128">
    <property type="entry name" value="Rev_trsase/Diguanyl_cyclase"/>
</dbReference>
<dbReference type="PROSITE" id="PS51831">
    <property type="entry name" value="HD"/>
    <property type="match status" value="1"/>
</dbReference>
<dbReference type="EMBL" id="LWDQ01000001">
    <property type="protein sequence ID" value="OMH60763.1"/>
    <property type="molecule type" value="Genomic_DNA"/>
</dbReference>
<evidence type="ECO:0000256" key="12">
    <source>
        <dbReference type="ARBA" id="ARBA00032922"/>
    </source>
</evidence>
<comment type="cofactor">
    <cofactor evidence="1">
        <name>a divalent metal cation</name>
        <dbReference type="ChEBI" id="CHEBI:60240"/>
    </cofactor>
</comment>
<evidence type="ECO:0000259" key="13">
    <source>
        <dbReference type="PROSITE" id="PS50887"/>
    </source>
</evidence>
<keyword evidence="10" id="KW-0067">ATP-binding</keyword>
<evidence type="ECO:0000256" key="8">
    <source>
        <dbReference type="ARBA" id="ARBA00022801"/>
    </source>
</evidence>
<evidence type="ECO:0000256" key="6">
    <source>
        <dbReference type="ARBA" id="ARBA00022741"/>
    </source>
</evidence>
<evidence type="ECO:0000313" key="20">
    <source>
        <dbReference type="Proteomes" id="UP000048600"/>
    </source>
</evidence>
<comment type="similarity">
    <text evidence="2">Belongs to the CRISPR-associated Cas10/Csm1 family.</text>
</comment>
<dbReference type="GO" id="GO:0051607">
    <property type="term" value="P:defense response to virus"/>
    <property type="evidence" value="ECO:0007669"/>
    <property type="project" value="UniProtKB-KW"/>
</dbReference>
<keyword evidence="5" id="KW-0540">Nuclease</keyword>
<evidence type="ECO:0000256" key="11">
    <source>
        <dbReference type="ARBA" id="ARBA00023118"/>
    </source>
</evidence>
<dbReference type="FunFam" id="3.30.70.270:FF:000127">
    <property type="entry name" value="CRISPR-associated protein cas10/csm1, subtype III-a/mtube"/>
    <property type="match status" value="1"/>
</dbReference>
<dbReference type="PROSITE" id="PS50887">
    <property type="entry name" value="GGDEF"/>
    <property type="match status" value="1"/>
</dbReference>
<dbReference type="Proteomes" id="UP000048600">
    <property type="component" value="Unassembled WGS sequence"/>
</dbReference>
<sequence length="817" mass="91635">MRTEAMNPQLIEAIIGCLLHDIGKPVQRAALGYPGRHSAIGRAFMKKVWLRDSRNPSQFTDEVDEADIGVSDRRILDAISYHHSSALRTAAENGRLAADAPAYIAYIADNIAAGTDRRKADSDDGHGASTWDPDTPLYSMFNRFGSGTANLAFAPEMLDDRKPINIPSPRRIEFDKDRYAAIVNKLKAILVDLERSDTYLASLLNVLEATLSFVPSSTDASEVVDVSLFDHLKLTGALGACIWHYLQATGQSDFKSALFDKQDTFYNEKAFLLTTFDVSGIQDFIYTIHSSGAAKMLRARSFYLEMLTEHLIDELLARVGLSRANLNYSGGGHAYLLLPNTESARKSVEQFEREANDWLLENFATRLFIATGSVPLAANDLMRRPNESASQASNRALRYSGLYRELSEQLSAKKLARYSADQLRELNSRDHDGQKGDRECSVCHTVNRTVSADDEPKCSLCQALTAASSQIQSESRRFLLISDGATKGLPLPFGATLTFCSRADADKALQQPQTRRRYAKNKFFAGECLGTGLWVGDYVAQMEFGDYVKRASGIARLGVLRLDVDNLGQAFTHGFMEQGNGKFNTISRTAAFSRMLSLFFRQHINYVLARPKLRPITGDDPARPREATIIYSGGDDVFVVGAWDDVIEFGIELRERFHEFTQGKLTVSAGIGMFPDKYPISVMAREVGDLEDAAKSLPGKNGVALFDREFTFGWDELLSKVIEEKYRHIADYFSGNEERGMAFIYKLLELLAERDDRITKARWVYFLTRMRNPTGDTAPFQQFANRLHQWFQDPTDAKQLKTALHLYIYRTRKEESE</sequence>
<dbReference type="Gene3D" id="1.10.3210.10">
    <property type="entry name" value="Hypothetical protein af1432"/>
    <property type="match status" value="1"/>
</dbReference>
<evidence type="ECO:0000313" key="17">
    <source>
        <dbReference type="EMBL" id="COW33125.1"/>
    </source>
</evidence>
<dbReference type="Gene3D" id="3.30.70.270">
    <property type="match status" value="1"/>
</dbReference>
<dbReference type="Pfam" id="PF22335">
    <property type="entry name" value="Cas10-Cmr2_palm2"/>
    <property type="match status" value="1"/>
</dbReference>
<dbReference type="GO" id="GO:0016740">
    <property type="term" value="F:transferase activity"/>
    <property type="evidence" value="ECO:0007669"/>
    <property type="project" value="UniProtKB-KW"/>
</dbReference>
<dbReference type="InterPro" id="IPR000160">
    <property type="entry name" value="GGDEF_dom"/>
</dbReference>
<evidence type="ECO:0000313" key="16">
    <source>
        <dbReference type="EMBL" id="CLW28181.1"/>
    </source>
</evidence>
<dbReference type="GO" id="GO:0004519">
    <property type="term" value="F:endonuclease activity"/>
    <property type="evidence" value="ECO:0007669"/>
    <property type="project" value="UniProtKB-KW"/>
</dbReference>
<evidence type="ECO:0000313" key="22">
    <source>
        <dbReference type="Proteomes" id="UP000189452"/>
    </source>
</evidence>
<keyword evidence="6" id="KW-0547">Nucleotide-binding</keyword>
<evidence type="ECO:0000256" key="5">
    <source>
        <dbReference type="ARBA" id="ARBA00022722"/>
    </source>
</evidence>
<evidence type="ECO:0000256" key="4">
    <source>
        <dbReference type="ARBA" id="ARBA00022679"/>
    </source>
</evidence>
<dbReference type="EMBL" id="CHKL01000238">
    <property type="protein sequence ID" value="COW33125.1"/>
    <property type="molecule type" value="Genomic_DNA"/>
</dbReference>
<evidence type="ECO:0000256" key="10">
    <source>
        <dbReference type="ARBA" id="ARBA00022840"/>
    </source>
</evidence>
<protein>
    <recommendedName>
        <fullName evidence="3">CRISPR system single-strand-specific deoxyribonuclease Cas10/Csm1 (subtype III-A)</fullName>
    </recommendedName>
    <alternativeName>
        <fullName evidence="12">Cyclic oligoadenylate synthase</fullName>
    </alternativeName>
</protein>
<evidence type="ECO:0000256" key="2">
    <source>
        <dbReference type="ARBA" id="ARBA00005700"/>
    </source>
</evidence>
<dbReference type="InterPro" id="IPR006674">
    <property type="entry name" value="HD_domain"/>
</dbReference>
<evidence type="ECO:0000256" key="9">
    <source>
        <dbReference type="ARBA" id="ARBA00022839"/>
    </source>
</evidence>
<evidence type="ECO:0000256" key="1">
    <source>
        <dbReference type="ARBA" id="ARBA00001968"/>
    </source>
</evidence>
<keyword evidence="4" id="KW-0808">Transferase</keyword>
<dbReference type="SUPFAM" id="SSF109604">
    <property type="entry name" value="HD-domain/PDEase-like"/>
    <property type="match status" value="1"/>
</dbReference>
<dbReference type="NCBIfam" id="TIGR02578">
    <property type="entry name" value="cas_TM1811_Csm1"/>
    <property type="match status" value="1"/>
</dbReference>
<dbReference type="Proteomes" id="UP000050139">
    <property type="component" value="Unassembled WGS sequence"/>
</dbReference>
<dbReference type="PANTHER" id="PTHR36528">
    <property type="entry name" value="CRISPR SYSTEM SINGLE-STRAND-SPECIFIC DEOXYRIBONUCLEASE CAS10/CSM1 (SUBTYPE III-A)"/>
    <property type="match status" value="1"/>
</dbReference>
<feature type="domain" description="HD" evidence="14">
    <location>
        <begin position="1"/>
        <end position="103"/>
    </location>
</feature>
<reference evidence="18 22" key="3">
    <citation type="submission" date="2016-04" db="EMBL/GenBank/DDBJ databases">
        <authorList>
            <person name="Bigi M."/>
            <person name="Bigi F."/>
            <person name="Soria M.A."/>
        </authorList>
    </citation>
    <scope>NUCLEOTIDE SEQUENCE [LARGE SCALE GENOMIC DNA]</scope>
    <source>
        <strain evidence="18 22">6548</strain>
    </source>
</reference>
<dbReference type="EMBL" id="CFOE01000141">
    <property type="protein sequence ID" value="CFE39032.1"/>
    <property type="molecule type" value="Genomic_DNA"/>
</dbReference>
<evidence type="ECO:0000313" key="19">
    <source>
        <dbReference type="Proteomes" id="UP000048289"/>
    </source>
</evidence>
<name>A0A0E8UD61_MYCTX</name>
<dbReference type="Proteomes" id="UP000048289">
    <property type="component" value="Unassembled WGS sequence"/>
</dbReference>
<dbReference type="Pfam" id="PF20824">
    <property type="entry name" value="Cmr2_hel_dom2"/>
    <property type="match status" value="1"/>
</dbReference>
<keyword evidence="8" id="KW-0378">Hydrolase</keyword>
<dbReference type="EMBL" id="COPH01000015">
    <property type="protein sequence ID" value="CLW28181.1"/>
    <property type="molecule type" value="Genomic_DNA"/>
</dbReference>
<evidence type="ECO:0000313" key="18">
    <source>
        <dbReference type="EMBL" id="OMH60763.1"/>
    </source>
</evidence>
<dbReference type="InterPro" id="IPR054767">
    <property type="entry name" value="Cas10-Cmr2_palm2"/>
</dbReference>
<dbReference type="PANTHER" id="PTHR36528:SF1">
    <property type="entry name" value="CRISPR SYSTEM SINGLE-STRAND-SPECIFIC DEOXYRIBONUCLEASE CAS10_CSM1 (SUBTYPE III-A)"/>
    <property type="match status" value="1"/>
</dbReference>
<evidence type="ECO:0000313" key="21">
    <source>
        <dbReference type="Proteomes" id="UP000050139"/>
    </source>
</evidence>
<feature type="domain" description="GGDEF" evidence="13">
    <location>
        <begin position="555"/>
        <end position="708"/>
    </location>
</feature>
<dbReference type="Pfam" id="PF18211">
    <property type="entry name" value="Csm1_B"/>
    <property type="match status" value="1"/>
</dbReference>
<gene>
    <name evidence="18" type="ORF">A4S10_02947</name>
    <name evidence="15" type="ORF">ERS007681_01403</name>
    <name evidence="17" type="ORF">ERS007741_02211</name>
    <name evidence="16" type="ORF">ERS094118_02264</name>
</gene>
<dbReference type="CDD" id="cd09680">
    <property type="entry name" value="Cas10_III"/>
    <property type="match status" value="1"/>
</dbReference>
<organism evidence="15 19">
    <name type="scientific">Mycobacterium tuberculosis</name>
    <dbReference type="NCBI Taxonomy" id="1773"/>
    <lineage>
        <taxon>Bacteria</taxon>
        <taxon>Bacillati</taxon>
        <taxon>Actinomycetota</taxon>
        <taxon>Actinomycetes</taxon>
        <taxon>Mycobacteriales</taxon>
        <taxon>Mycobacteriaceae</taxon>
        <taxon>Mycobacterium</taxon>
        <taxon>Mycobacterium tuberculosis complex</taxon>
    </lineage>
</organism>
<accession>A0A0E8UD61</accession>
<keyword evidence="9" id="KW-0269">Exonuclease</keyword>
<dbReference type="InterPro" id="IPR052117">
    <property type="entry name" value="Cas10/Csm1_subtype-III-A"/>
</dbReference>
<keyword evidence="7" id="KW-0255">Endonuclease</keyword>
<reference evidence="16 21" key="2">
    <citation type="submission" date="2015-03" db="EMBL/GenBank/DDBJ databases">
        <authorList>
            <consortium name="Pathogen Informatics"/>
            <person name="Murphy D."/>
        </authorList>
    </citation>
    <scope>NUCLEOTIDE SEQUENCE [LARGE SCALE GENOMIC DNA]</scope>
    <source>
        <strain evidence="16 21">0268S</strain>
    </source>
</reference>
<reference evidence="18 22" key="4">
    <citation type="submission" date="2017-02" db="EMBL/GenBank/DDBJ databases">
        <title>Protein polymorphisms may explain contrasting epidemiological fitness of two variants of a multidrug-resistant Mycobacterium tuberculosis strain.</title>
        <authorList>
            <person name="Bigi M.M."/>
            <person name="Lopez B."/>
            <person name="Blanco F.C."/>
            <person name="Sasiain M.C."/>
            <person name="De La Barrera S."/>
            <person name="Ritacco V."/>
            <person name="Bigi F."/>
            <person name="Soria M.A."/>
        </authorList>
    </citation>
    <scope>NUCLEOTIDE SEQUENCE [LARGE SCALE GENOMIC DNA]</scope>
    <source>
        <strain evidence="18 22">6548</strain>
    </source>
</reference>
<dbReference type="Pfam" id="PF01966">
    <property type="entry name" value="HD"/>
    <property type="match status" value="1"/>
</dbReference>
<dbReference type="GO" id="GO:0005524">
    <property type="term" value="F:ATP binding"/>
    <property type="evidence" value="ECO:0007669"/>
    <property type="project" value="UniProtKB-KW"/>
</dbReference>
<evidence type="ECO:0000256" key="7">
    <source>
        <dbReference type="ARBA" id="ARBA00022759"/>
    </source>
</evidence>
<keyword evidence="11" id="KW-0051">Antiviral defense</keyword>
<dbReference type="Proteomes" id="UP000189452">
    <property type="component" value="Chromosome"/>
</dbReference>
<dbReference type="AlphaFoldDB" id="A0A0E8UD61"/>
<proteinExistence type="inferred from homology"/>
<dbReference type="GO" id="GO:0004527">
    <property type="term" value="F:exonuclease activity"/>
    <property type="evidence" value="ECO:0007669"/>
    <property type="project" value="UniProtKB-KW"/>
</dbReference>
<dbReference type="InterPro" id="IPR041062">
    <property type="entry name" value="Csm1_B"/>
</dbReference>
<evidence type="ECO:0000259" key="14">
    <source>
        <dbReference type="PROSITE" id="PS51831"/>
    </source>
</evidence>
<dbReference type="InterPro" id="IPR048693">
    <property type="entry name" value="Cmr2-like_C"/>
</dbReference>
<evidence type="ECO:0000256" key="3">
    <source>
        <dbReference type="ARBA" id="ARBA00014333"/>
    </source>
</evidence>